<comment type="caution">
    <text evidence="2">The sequence shown here is derived from an EMBL/GenBank/DDBJ whole genome shotgun (WGS) entry which is preliminary data.</text>
</comment>
<evidence type="ECO:0000256" key="1">
    <source>
        <dbReference type="SAM" id="Coils"/>
    </source>
</evidence>
<dbReference type="EMBL" id="JAHUTJ010024999">
    <property type="protein sequence ID" value="MED6273532.1"/>
    <property type="molecule type" value="Genomic_DNA"/>
</dbReference>
<organism evidence="2 3">
    <name type="scientific">Characodon lateralis</name>
    <dbReference type="NCBI Taxonomy" id="208331"/>
    <lineage>
        <taxon>Eukaryota</taxon>
        <taxon>Metazoa</taxon>
        <taxon>Chordata</taxon>
        <taxon>Craniata</taxon>
        <taxon>Vertebrata</taxon>
        <taxon>Euteleostomi</taxon>
        <taxon>Actinopterygii</taxon>
        <taxon>Neopterygii</taxon>
        <taxon>Teleostei</taxon>
        <taxon>Neoteleostei</taxon>
        <taxon>Acanthomorphata</taxon>
        <taxon>Ovalentaria</taxon>
        <taxon>Atherinomorphae</taxon>
        <taxon>Cyprinodontiformes</taxon>
        <taxon>Goodeidae</taxon>
        <taxon>Characodon</taxon>
    </lineage>
</organism>
<dbReference type="PANTHER" id="PTHR18937">
    <property type="entry name" value="STRUCTURAL MAINTENANCE OF CHROMOSOMES SMC FAMILY MEMBER"/>
    <property type="match status" value="1"/>
</dbReference>
<gene>
    <name evidence="2" type="ORF">CHARACLAT_007402</name>
</gene>
<name>A0ABU7DEZ6_9TELE</name>
<accession>A0ABU7DEZ6</accession>
<keyword evidence="1" id="KW-0175">Coiled coil</keyword>
<reference evidence="2 3" key="1">
    <citation type="submission" date="2021-06" db="EMBL/GenBank/DDBJ databases">
        <authorList>
            <person name="Palmer J.M."/>
        </authorList>
    </citation>
    <scope>NUCLEOTIDE SEQUENCE [LARGE SCALE GENOMIC DNA]</scope>
    <source>
        <strain evidence="2 3">CL_MEX2019</strain>
        <tissue evidence="2">Muscle</tissue>
    </source>
</reference>
<keyword evidence="3" id="KW-1185">Reference proteome</keyword>
<sequence>MQQENLEAKNAEMKRIRQQMDQIDDMVFADFCAKIGVESIREYEQEHLKQQAELDNKRLEFESQRARLNAQLEYEEDQLAQERKKLCKMHDTISKEERAIVISKEVTYRA</sequence>
<feature type="coiled-coil region" evidence="1">
    <location>
        <begin position="3"/>
        <end position="85"/>
    </location>
</feature>
<protein>
    <submittedName>
        <fullName evidence="2">Uncharacterized protein</fullName>
    </submittedName>
</protein>
<evidence type="ECO:0000313" key="3">
    <source>
        <dbReference type="Proteomes" id="UP001352852"/>
    </source>
</evidence>
<proteinExistence type="predicted"/>
<dbReference type="PANTHER" id="PTHR18937:SF147">
    <property type="entry name" value="STRUCTURAL MAINTENANCE OF CHROMOSOMES PROTEIN 1B"/>
    <property type="match status" value="1"/>
</dbReference>
<evidence type="ECO:0000313" key="2">
    <source>
        <dbReference type="EMBL" id="MED6273532.1"/>
    </source>
</evidence>
<dbReference type="Proteomes" id="UP001352852">
    <property type="component" value="Unassembled WGS sequence"/>
</dbReference>